<dbReference type="PANTHER" id="PTHR30023:SF0">
    <property type="entry name" value="PENICILLIN-SENSITIVE CARBOXYPEPTIDASE A"/>
    <property type="match status" value="1"/>
</dbReference>
<keyword evidence="5" id="KW-1185">Reference proteome</keyword>
<dbReference type="PRINTS" id="PR00922">
    <property type="entry name" value="DADACBPTASE3"/>
</dbReference>
<dbReference type="EMBL" id="JANUGW010000027">
    <property type="protein sequence ID" value="MCS0584959.1"/>
    <property type="molecule type" value="Genomic_DNA"/>
</dbReference>
<evidence type="ECO:0000313" key="5">
    <source>
        <dbReference type="Proteomes" id="UP001204151"/>
    </source>
</evidence>
<feature type="chain" id="PRO_5045091915" evidence="3">
    <location>
        <begin position="24"/>
        <end position="515"/>
    </location>
</feature>
<sequence length="515" mass="55153">MLRRHALSLLAAALLGVCNPAAAQLQAAPALPLPVLDALRAAAIPEDAVSALVLRGDKTVLSHLADRPMHPASTMKLITTLIALERLGPVFRSRTELRTTGELKNGVLHGDLVLRGGADVDLSTETLTTMLRSLRYQGIRTIAGNLVVDRRLFNPARADIGVPPFDEWPDAYYNVIPDAVFVNRNMLQLDLRSTPGPDGKPATRVRVAMQPELDGVTVESDMKLIEADCGKWEDGWQRPDVVPRPNGGLKVVLHGTFPKNCVASDSINVIDRQEYVSRLVRRVWKSLGGTLAGTAVEGPTPPDARLLAEHVSRPLPEIVRDVNKPSDNTLARMLFLSLGALEPDPVLGTHPQPDTAGGTVATLARSEAVVRAWLRAHGVDDTGLVLENGSGLSRIERVTPIQMGGLLQAGLRSNWAPEFQASMPIAAVDGTMRRRLADSPAAGRARLKTGTMSDVVALAGYVPDADGRLCVLVAMVNSDRVGNGRGRAILDALVDWVARLDGTTPTGRVDGSARP</sequence>
<dbReference type="PANTHER" id="PTHR30023">
    <property type="entry name" value="D-ALANYL-D-ALANINE CARBOXYPEPTIDASE"/>
    <property type="match status" value="1"/>
</dbReference>
<accession>A0ABT1ZZC4</accession>
<feature type="signal peptide" evidence="3">
    <location>
        <begin position="1"/>
        <end position="23"/>
    </location>
</feature>
<evidence type="ECO:0000256" key="2">
    <source>
        <dbReference type="ARBA" id="ARBA00022801"/>
    </source>
</evidence>
<reference evidence="4 5" key="1">
    <citation type="submission" date="2022-08" db="EMBL/GenBank/DDBJ databases">
        <title>Reclassification of Massilia species as members of the genera Telluria, Duganella, Pseudoduganella, Mokoshia gen. nov. and Zemynaea gen. nov. using orthogonal and non-orthogonal genome-based approaches.</title>
        <authorList>
            <person name="Bowman J.P."/>
        </authorList>
    </citation>
    <scope>NUCLEOTIDE SEQUENCE [LARGE SCALE GENOMIC DNA]</scope>
    <source>
        <strain evidence="4 5">JCM 31316</strain>
    </source>
</reference>
<dbReference type="Proteomes" id="UP001204151">
    <property type="component" value="Unassembled WGS sequence"/>
</dbReference>
<evidence type="ECO:0000256" key="3">
    <source>
        <dbReference type="SAM" id="SignalP"/>
    </source>
</evidence>
<dbReference type="Pfam" id="PF02113">
    <property type="entry name" value="Peptidase_S13"/>
    <property type="match status" value="1"/>
</dbReference>
<name>A0ABT1ZZC4_9BURK</name>
<dbReference type="Gene3D" id="3.40.710.10">
    <property type="entry name" value="DD-peptidase/beta-lactamase superfamily"/>
    <property type="match status" value="1"/>
</dbReference>
<protein>
    <submittedName>
        <fullName evidence="4">D-alanyl-D-alanine carboxypeptidase/D-alanyl-D-alanine-endopeptidase</fullName>
        <ecNumber evidence="4">3.4.16.4</ecNumber>
    </submittedName>
</protein>
<dbReference type="GO" id="GO:0009002">
    <property type="term" value="F:serine-type D-Ala-D-Ala carboxypeptidase activity"/>
    <property type="evidence" value="ECO:0007669"/>
    <property type="project" value="UniProtKB-EC"/>
</dbReference>
<comment type="caution">
    <text evidence="4">The sequence shown here is derived from an EMBL/GenBank/DDBJ whole genome shotgun (WGS) entry which is preliminary data.</text>
</comment>
<evidence type="ECO:0000313" key="4">
    <source>
        <dbReference type="EMBL" id="MCS0584959.1"/>
    </source>
</evidence>
<dbReference type="EC" id="3.4.16.4" evidence="4"/>
<keyword evidence="3" id="KW-0732">Signal</keyword>
<keyword evidence="2 4" id="KW-0378">Hydrolase</keyword>
<dbReference type="SUPFAM" id="SSF56601">
    <property type="entry name" value="beta-lactamase/transpeptidase-like"/>
    <property type="match status" value="1"/>
</dbReference>
<organism evidence="4 5">
    <name type="scientific">Massilia pinisoli</name>
    <dbReference type="NCBI Taxonomy" id="1772194"/>
    <lineage>
        <taxon>Bacteria</taxon>
        <taxon>Pseudomonadati</taxon>
        <taxon>Pseudomonadota</taxon>
        <taxon>Betaproteobacteria</taxon>
        <taxon>Burkholderiales</taxon>
        <taxon>Oxalobacteraceae</taxon>
        <taxon>Telluria group</taxon>
        <taxon>Massilia</taxon>
    </lineage>
</organism>
<evidence type="ECO:0000256" key="1">
    <source>
        <dbReference type="ARBA" id="ARBA00006096"/>
    </source>
</evidence>
<proteinExistence type="inferred from homology"/>
<dbReference type="NCBIfam" id="TIGR00666">
    <property type="entry name" value="PBP4"/>
    <property type="match status" value="1"/>
</dbReference>
<keyword evidence="4" id="KW-0121">Carboxypeptidase</keyword>
<dbReference type="InterPro" id="IPR000667">
    <property type="entry name" value="Peptidase_S13"/>
</dbReference>
<dbReference type="InterPro" id="IPR012338">
    <property type="entry name" value="Beta-lactam/transpept-like"/>
</dbReference>
<comment type="similarity">
    <text evidence="1">Belongs to the peptidase S13 family.</text>
</comment>
<keyword evidence="4" id="KW-0645">Protease</keyword>
<dbReference type="Gene3D" id="3.50.80.20">
    <property type="entry name" value="D-Ala-D-Ala carboxypeptidase C, peptidase S13"/>
    <property type="match status" value="1"/>
</dbReference>
<gene>
    <name evidence="4" type="primary">dacB</name>
    <name evidence="4" type="ORF">NX784_25550</name>
</gene>
<dbReference type="RefSeq" id="WP_258819498.1">
    <property type="nucleotide sequence ID" value="NZ_JANUGW010000027.1"/>
</dbReference>